<dbReference type="GO" id="GO:0004479">
    <property type="term" value="F:methionyl-tRNA formyltransferase activity"/>
    <property type="evidence" value="ECO:0007669"/>
    <property type="project" value="TreeGrafter"/>
</dbReference>
<dbReference type="GO" id="GO:0005829">
    <property type="term" value="C:cytosol"/>
    <property type="evidence" value="ECO:0007669"/>
    <property type="project" value="TreeGrafter"/>
</dbReference>
<reference evidence="3 4" key="1">
    <citation type="submission" date="2019-08" db="EMBL/GenBank/DDBJ databases">
        <title>Pelomicrobium methylotrophicum gen. nov., sp. nov. a moderately thermophilic, facultatively anaerobic, lithoautotrophic and methylotrophic bacterium isolated from a terrestrial mud volcano.</title>
        <authorList>
            <person name="Slobodkina G.B."/>
            <person name="Merkel A.Y."/>
            <person name="Slobodkin A.I."/>
        </authorList>
    </citation>
    <scope>NUCLEOTIDE SEQUENCE [LARGE SCALE GENOMIC DNA]</scope>
    <source>
        <strain evidence="3 4">SM250</strain>
    </source>
</reference>
<protein>
    <submittedName>
        <fullName evidence="3">Formyltransferase</fullName>
    </submittedName>
</protein>
<organism evidence="3 4">
    <name type="scientific">Pelomicrobium methylotrophicum</name>
    <dbReference type="NCBI Taxonomy" id="2602750"/>
    <lineage>
        <taxon>Bacteria</taxon>
        <taxon>Pseudomonadati</taxon>
        <taxon>Pseudomonadota</taxon>
        <taxon>Hydrogenophilia</taxon>
        <taxon>Hydrogenophilia incertae sedis</taxon>
        <taxon>Pelomicrobium</taxon>
    </lineage>
</organism>
<dbReference type="Gene3D" id="3.40.50.12230">
    <property type="match status" value="1"/>
</dbReference>
<dbReference type="InterPro" id="IPR036477">
    <property type="entry name" value="Formyl_transf_N_sf"/>
</dbReference>
<sequence length="307" mass="34174">MKRAVVFAYHDVGVRCLSVLLAHGMDVALVITHEDDPAEQIWFQSVAALAREHRLPLLTPADPNIPELVERVRALRPDFLFSFYYRKLLGAPLLKAAGGAFNMHGSLLPKYRGRAPVNWAIIRGERETGATLHEMVEQPDAGRIVDQQPVPILPNDTAIEVFRKVTVAAEMVLDRSLLRLLAGTASLKPQDLSAGSYYGRRTPEAGRIDWTRSAWEIHNLVRAVAPPYPGAFADVRGRRLRLLRTLWLPGEDDCPGQPALLERQGEIYVRCIKGGLLRVIEAELDGRPLRAGDLRQTFGTDVVRLSS</sequence>
<dbReference type="PANTHER" id="PTHR11138:SF5">
    <property type="entry name" value="METHIONYL-TRNA FORMYLTRANSFERASE, MITOCHONDRIAL"/>
    <property type="match status" value="1"/>
</dbReference>
<dbReference type="InterPro" id="IPR002376">
    <property type="entry name" value="Formyl_transf_N"/>
</dbReference>
<dbReference type="OrthoDB" id="5289340at2"/>
<dbReference type="Pfam" id="PF00551">
    <property type="entry name" value="Formyl_trans_N"/>
    <property type="match status" value="1"/>
</dbReference>
<dbReference type="Pfam" id="PF02911">
    <property type="entry name" value="Formyl_trans_C"/>
    <property type="match status" value="1"/>
</dbReference>
<accession>A0A5C7EHI8</accession>
<proteinExistence type="predicted"/>
<feature type="domain" description="Formyl transferase N-terminal" evidence="1">
    <location>
        <begin position="23"/>
        <end position="171"/>
    </location>
</feature>
<evidence type="ECO:0000259" key="2">
    <source>
        <dbReference type="Pfam" id="PF02911"/>
    </source>
</evidence>
<dbReference type="EMBL" id="VPFL01000013">
    <property type="protein sequence ID" value="TXF11506.1"/>
    <property type="molecule type" value="Genomic_DNA"/>
</dbReference>
<dbReference type="InParanoid" id="A0A5C7EHI8"/>
<dbReference type="SUPFAM" id="SSF53328">
    <property type="entry name" value="Formyltransferase"/>
    <property type="match status" value="1"/>
</dbReference>
<keyword evidence="3" id="KW-0808">Transferase</keyword>
<dbReference type="NCBIfam" id="NF005414">
    <property type="entry name" value="PRK06988.1"/>
    <property type="match status" value="1"/>
</dbReference>
<evidence type="ECO:0000259" key="1">
    <source>
        <dbReference type="Pfam" id="PF00551"/>
    </source>
</evidence>
<dbReference type="InterPro" id="IPR011034">
    <property type="entry name" value="Formyl_transferase-like_C_sf"/>
</dbReference>
<dbReference type="PANTHER" id="PTHR11138">
    <property type="entry name" value="METHIONYL-TRNA FORMYLTRANSFERASE"/>
    <property type="match status" value="1"/>
</dbReference>
<name>A0A5C7EHI8_9PROT</name>
<dbReference type="Proteomes" id="UP000321201">
    <property type="component" value="Unassembled WGS sequence"/>
</dbReference>
<gene>
    <name evidence="3" type="ORF">FR698_10405</name>
</gene>
<dbReference type="AlphaFoldDB" id="A0A5C7EHI8"/>
<feature type="domain" description="Formyl transferase C-terminal" evidence="2">
    <location>
        <begin position="202"/>
        <end position="289"/>
    </location>
</feature>
<comment type="caution">
    <text evidence="3">The sequence shown here is derived from an EMBL/GenBank/DDBJ whole genome shotgun (WGS) entry which is preliminary data.</text>
</comment>
<dbReference type="InterPro" id="IPR005793">
    <property type="entry name" value="Formyl_trans_C"/>
</dbReference>
<dbReference type="SUPFAM" id="SSF50486">
    <property type="entry name" value="FMT C-terminal domain-like"/>
    <property type="match status" value="1"/>
</dbReference>
<keyword evidence="4" id="KW-1185">Reference proteome</keyword>
<dbReference type="RefSeq" id="WP_147800134.1">
    <property type="nucleotide sequence ID" value="NZ_VPFL01000013.1"/>
</dbReference>
<evidence type="ECO:0000313" key="4">
    <source>
        <dbReference type="Proteomes" id="UP000321201"/>
    </source>
</evidence>
<evidence type="ECO:0000313" key="3">
    <source>
        <dbReference type="EMBL" id="TXF11506.1"/>
    </source>
</evidence>